<evidence type="ECO:0000256" key="11">
    <source>
        <dbReference type="SAM" id="MobiDB-lite"/>
    </source>
</evidence>
<keyword evidence="3" id="KW-1003">Cell membrane</keyword>
<dbReference type="InterPro" id="IPR032675">
    <property type="entry name" value="LRR_dom_sf"/>
</dbReference>
<evidence type="ECO:0000256" key="9">
    <source>
        <dbReference type="ARBA" id="ARBA00023170"/>
    </source>
</evidence>
<dbReference type="EMBL" id="JBBPBN010000020">
    <property type="protein sequence ID" value="KAK9016661.1"/>
    <property type="molecule type" value="Genomic_DNA"/>
</dbReference>
<evidence type="ECO:0000256" key="8">
    <source>
        <dbReference type="ARBA" id="ARBA00023136"/>
    </source>
</evidence>
<evidence type="ECO:0000256" key="7">
    <source>
        <dbReference type="ARBA" id="ARBA00022989"/>
    </source>
</evidence>
<feature type="compositionally biased region" description="Basic and acidic residues" evidence="11">
    <location>
        <begin position="52"/>
        <end position="72"/>
    </location>
</feature>
<keyword evidence="10" id="KW-0325">Glycoprotein</keyword>
<keyword evidence="8" id="KW-0472">Membrane</keyword>
<dbReference type="PANTHER" id="PTHR27004">
    <property type="entry name" value="RECEPTOR-LIKE PROTEIN 12 ISOFORM X1"/>
    <property type="match status" value="1"/>
</dbReference>
<protein>
    <submittedName>
        <fullName evidence="12">Uncharacterized protein</fullName>
    </submittedName>
</protein>
<evidence type="ECO:0000256" key="3">
    <source>
        <dbReference type="ARBA" id="ARBA00022475"/>
    </source>
</evidence>
<comment type="subcellular location">
    <subcellularLocation>
        <location evidence="1">Cell membrane</location>
        <topology evidence="1">Single-pass type I membrane protein</topology>
    </subcellularLocation>
</comment>
<dbReference type="Proteomes" id="UP001396334">
    <property type="component" value="Unassembled WGS sequence"/>
</dbReference>
<evidence type="ECO:0000256" key="4">
    <source>
        <dbReference type="ARBA" id="ARBA00022614"/>
    </source>
</evidence>
<comment type="caution">
    <text evidence="12">The sequence shown here is derived from an EMBL/GenBank/DDBJ whole genome shotgun (WGS) entry which is preliminary data.</text>
</comment>
<keyword evidence="5" id="KW-0812">Transmembrane</keyword>
<evidence type="ECO:0000256" key="10">
    <source>
        <dbReference type="ARBA" id="ARBA00023180"/>
    </source>
</evidence>
<organism evidence="12 13">
    <name type="scientific">Hibiscus sabdariffa</name>
    <name type="common">roselle</name>
    <dbReference type="NCBI Taxonomy" id="183260"/>
    <lineage>
        <taxon>Eukaryota</taxon>
        <taxon>Viridiplantae</taxon>
        <taxon>Streptophyta</taxon>
        <taxon>Embryophyta</taxon>
        <taxon>Tracheophyta</taxon>
        <taxon>Spermatophyta</taxon>
        <taxon>Magnoliopsida</taxon>
        <taxon>eudicotyledons</taxon>
        <taxon>Gunneridae</taxon>
        <taxon>Pentapetalae</taxon>
        <taxon>rosids</taxon>
        <taxon>malvids</taxon>
        <taxon>Malvales</taxon>
        <taxon>Malvaceae</taxon>
        <taxon>Malvoideae</taxon>
        <taxon>Hibiscus</taxon>
    </lineage>
</organism>
<dbReference type="Gene3D" id="3.80.10.10">
    <property type="entry name" value="Ribonuclease Inhibitor"/>
    <property type="match status" value="1"/>
</dbReference>
<evidence type="ECO:0000256" key="1">
    <source>
        <dbReference type="ARBA" id="ARBA00004251"/>
    </source>
</evidence>
<keyword evidence="13" id="KW-1185">Reference proteome</keyword>
<dbReference type="PANTHER" id="PTHR27004:SF439">
    <property type="entry name" value="LEUCINE-RICH REPEAT-CONTAINING N-TERMINAL PLANT-TYPE DOMAIN-CONTAINING PROTEIN"/>
    <property type="match status" value="1"/>
</dbReference>
<gene>
    <name evidence="12" type="ORF">V6N11_079156</name>
</gene>
<evidence type="ECO:0000256" key="5">
    <source>
        <dbReference type="ARBA" id="ARBA00022692"/>
    </source>
</evidence>
<reference evidence="12 13" key="1">
    <citation type="journal article" date="2024" name="G3 (Bethesda)">
        <title>Genome assembly of Hibiscus sabdariffa L. provides insights into metabolisms of medicinal natural products.</title>
        <authorList>
            <person name="Kim T."/>
        </authorList>
    </citation>
    <scope>NUCLEOTIDE SEQUENCE [LARGE SCALE GENOMIC DNA]</scope>
    <source>
        <strain evidence="12">TK-2024</strain>
        <tissue evidence="12">Old leaves</tissue>
    </source>
</reference>
<sequence>MELNNLGFLEVLNFSQNNLMGLIPHGKQFDTFTNDSYIGNLGLCGLPLSKSCDSDRETPKKFDRDDNKELKNHGGSLKSSQEFNTDLQNGIEANTFADCFAKQAVDRA</sequence>
<evidence type="ECO:0000313" key="13">
    <source>
        <dbReference type="Proteomes" id="UP001396334"/>
    </source>
</evidence>
<keyword evidence="6" id="KW-0677">Repeat</keyword>
<accession>A0ABR2RUJ3</accession>
<evidence type="ECO:0000313" key="12">
    <source>
        <dbReference type="EMBL" id="KAK9016661.1"/>
    </source>
</evidence>
<evidence type="ECO:0000256" key="2">
    <source>
        <dbReference type="ARBA" id="ARBA00009592"/>
    </source>
</evidence>
<feature type="region of interest" description="Disordered" evidence="11">
    <location>
        <begin position="50"/>
        <end position="83"/>
    </location>
</feature>
<keyword evidence="7" id="KW-1133">Transmembrane helix</keyword>
<keyword evidence="9" id="KW-0675">Receptor</keyword>
<name>A0ABR2RUJ3_9ROSI</name>
<evidence type="ECO:0000256" key="6">
    <source>
        <dbReference type="ARBA" id="ARBA00022737"/>
    </source>
</evidence>
<keyword evidence="4" id="KW-0433">Leucine-rich repeat</keyword>
<comment type="similarity">
    <text evidence="2">Belongs to the RLP family.</text>
</comment>
<proteinExistence type="inferred from homology"/>